<name>A0A0F8YQC3_9ZZZZ</name>
<gene>
    <name evidence="1" type="ORF">LCGC14_3126610</name>
</gene>
<dbReference type="AlphaFoldDB" id="A0A0F8YQC3"/>
<dbReference type="EMBL" id="LAZR01068101">
    <property type="protein sequence ID" value="KKK50276.1"/>
    <property type="molecule type" value="Genomic_DNA"/>
</dbReference>
<feature type="non-terminal residue" evidence="1">
    <location>
        <position position="1"/>
    </location>
</feature>
<evidence type="ECO:0000313" key="1">
    <source>
        <dbReference type="EMBL" id="KKK50276.1"/>
    </source>
</evidence>
<reference evidence="1" key="1">
    <citation type="journal article" date="2015" name="Nature">
        <title>Complex archaea that bridge the gap between prokaryotes and eukaryotes.</title>
        <authorList>
            <person name="Spang A."/>
            <person name="Saw J.H."/>
            <person name="Jorgensen S.L."/>
            <person name="Zaremba-Niedzwiedzka K."/>
            <person name="Martijn J."/>
            <person name="Lind A.E."/>
            <person name="van Eijk R."/>
            <person name="Schleper C."/>
            <person name="Guy L."/>
            <person name="Ettema T.J."/>
        </authorList>
    </citation>
    <scope>NUCLEOTIDE SEQUENCE</scope>
</reference>
<comment type="caution">
    <text evidence="1">The sequence shown here is derived from an EMBL/GenBank/DDBJ whole genome shotgun (WGS) entry which is preliminary data.</text>
</comment>
<protein>
    <submittedName>
        <fullName evidence="1">Uncharacterized protein</fullName>
    </submittedName>
</protein>
<sequence>GSPWSHPVQITPPDDSHFYLDEEDEYKLDLDVLNWILTKNRLI</sequence>
<proteinExistence type="predicted"/>
<organism evidence="1">
    <name type="scientific">marine sediment metagenome</name>
    <dbReference type="NCBI Taxonomy" id="412755"/>
    <lineage>
        <taxon>unclassified sequences</taxon>
        <taxon>metagenomes</taxon>
        <taxon>ecological metagenomes</taxon>
    </lineage>
</organism>
<accession>A0A0F8YQC3</accession>